<dbReference type="EMBL" id="RWGY01000007">
    <property type="protein sequence ID" value="TVU40802.1"/>
    <property type="molecule type" value="Genomic_DNA"/>
</dbReference>
<dbReference type="Pfam" id="PF23635">
    <property type="entry name" value="Beta-prop_AT5G49610-like"/>
    <property type="match status" value="1"/>
</dbReference>
<accession>A0A5J9VWJ8</accession>
<protein>
    <recommendedName>
        <fullName evidence="5">F-box domain-containing protein</fullName>
    </recommendedName>
</protein>
<name>A0A5J9VWJ8_9POAL</name>
<dbReference type="Proteomes" id="UP000324897">
    <property type="component" value="Chromosome 4"/>
</dbReference>
<dbReference type="SUPFAM" id="SSF81383">
    <property type="entry name" value="F-box domain"/>
    <property type="match status" value="3"/>
</dbReference>
<dbReference type="Gene3D" id="1.20.1280.50">
    <property type="match status" value="1"/>
</dbReference>
<keyword evidence="4" id="KW-1185">Reference proteome</keyword>
<evidence type="ECO:0000259" key="1">
    <source>
        <dbReference type="Pfam" id="PF00646"/>
    </source>
</evidence>
<dbReference type="PANTHER" id="PTHR32133:SF408">
    <property type="entry name" value="OS07G0120400 PROTEIN"/>
    <property type="match status" value="1"/>
</dbReference>
<dbReference type="Pfam" id="PF00646">
    <property type="entry name" value="F-box"/>
    <property type="match status" value="2"/>
</dbReference>
<feature type="non-terminal residue" evidence="3">
    <location>
        <position position="1"/>
    </location>
</feature>
<evidence type="ECO:0008006" key="5">
    <source>
        <dbReference type="Google" id="ProtNLM"/>
    </source>
</evidence>
<evidence type="ECO:0000313" key="3">
    <source>
        <dbReference type="EMBL" id="TVU40802.1"/>
    </source>
</evidence>
<evidence type="ECO:0000259" key="2">
    <source>
        <dbReference type="Pfam" id="PF23635"/>
    </source>
</evidence>
<dbReference type="AlphaFoldDB" id="A0A5J9VWJ8"/>
<dbReference type="Gramene" id="TVU40802">
    <property type="protein sequence ID" value="TVU40802"/>
    <property type="gene ID" value="EJB05_14280"/>
</dbReference>
<gene>
    <name evidence="3" type="ORF">EJB05_14280</name>
</gene>
<feature type="domain" description="F-box" evidence="1">
    <location>
        <begin position="341"/>
        <end position="379"/>
    </location>
</feature>
<dbReference type="InterPro" id="IPR001810">
    <property type="entry name" value="F-box_dom"/>
</dbReference>
<sequence length="1098" mass="123553">MATPPPDLIVDAIAEILLRPPSDDPAWLARAAVVSTVWRRVVSEPHFPRRYREFHGTPPLLGFLVNTPRSGYGPIPSFVPTMAASPFPHQALKDKNWWIVDCRHGHILVEEYDADDSLRYFVWDPIAGDLEEFLIPDLPSDPVAYTLAVLCARAVAGCNHGGPFLVIFLATDYSNVHLCVYSSETRAWVCRVRYEDKFAIAKYELGNHSLSMIDLPDDYKTYPFLMPNEDGSLGLAVNKDARLYLRSRTVNTQGIDEWIQWRVIELDKLLTICKSCCNDAYVSGFVEDVGFMYLSIDNNAVFTFELKSGRVTKTVSLIPAINPLLNPRSVGHERAMAPPPDLIDDAITEILLRLPPDDPACLFCAAVVCKLWRRVLFDPAFSRRYREFHRTPPLLGLLHNTFRQGYGSIPRFVPSTAASPFPQKALLDGRRCWWIADCRHGRVLATENDNCIVWDPIAGYWEELRRPKISCSTYSAAVLCAVAGCSHRGCHGGPFHIIFVYYDIHRTVMNACVYSSEARDWGTPASIQPGGGCGYGFDMRPGALSRDAYYCNIADCKRIVMYEFGSHSLSMIDPPAFYVTGTLLMPKEDGGLGLAGIKGSKLYLWSRMLNPEGIIGWMQWRVIELDKLPSFGIFFNGFILGGFAENMGFIYMTTGNAIYRFELKSGRLMKESETWVHFAAVFPFISFYTPDYASGKLPLLANTKLGALLPAVNPPPKPSILTSHDRAMAAPPDLIDEAIGEILLHLPPDEPACLVRAAVVCKLWRRVLFDPGFPRLYREFHRTPPLLGFLHNTFRDGYGRIPRFVLKTAANPFPQQVLEENNWWIGDCRHGRVLVQQPLKIEYMMWDPITGNREELRRPKTEPYLYHTVAVLCAVAGCNHGGCHGGPFLVIFMSTDSHSVRVCVYSSMTRAWGMSLSVPGNGCLGFDLKRGALTSDNIYYCNVRYGDKFVIAKYQLGSHSLSMMDQPDNYKMFPLLMPNEDGSLGLAGIKGTSLCLWSRKVNTEGIDEWIQWRVIELDKLLPTDKYYYNKVYVSGFAEDVGFIYLSTADYVVFTFELKSGRVDKVSELGEHYTAVFPFMSFYTPDYANGKLPSPVKAQ</sequence>
<comment type="caution">
    <text evidence="3">The sequence shown here is derived from an EMBL/GenBank/DDBJ whole genome shotgun (WGS) entry which is preliminary data.</text>
</comment>
<reference evidence="3 4" key="1">
    <citation type="journal article" date="2019" name="Sci. Rep.">
        <title>A high-quality genome of Eragrostis curvula grass provides insights into Poaceae evolution and supports new strategies to enhance forage quality.</title>
        <authorList>
            <person name="Carballo J."/>
            <person name="Santos B.A.C.M."/>
            <person name="Zappacosta D."/>
            <person name="Garbus I."/>
            <person name="Selva J.P."/>
            <person name="Gallo C.A."/>
            <person name="Diaz A."/>
            <person name="Albertini E."/>
            <person name="Caccamo M."/>
            <person name="Echenique V."/>
        </authorList>
    </citation>
    <scope>NUCLEOTIDE SEQUENCE [LARGE SCALE GENOMIC DNA]</scope>
    <source>
        <strain evidence="4">cv. Victoria</strain>
        <tissue evidence="3">Leaf</tissue>
    </source>
</reference>
<organism evidence="3 4">
    <name type="scientific">Eragrostis curvula</name>
    <name type="common">weeping love grass</name>
    <dbReference type="NCBI Taxonomy" id="38414"/>
    <lineage>
        <taxon>Eukaryota</taxon>
        <taxon>Viridiplantae</taxon>
        <taxon>Streptophyta</taxon>
        <taxon>Embryophyta</taxon>
        <taxon>Tracheophyta</taxon>
        <taxon>Spermatophyta</taxon>
        <taxon>Magnoliopsida</taxon>
        <taxon>Liliopsida</taxon>
        <taxon>Poales</taxon>
        <taxon>Poaceae</taxon>
        <taxon>PACMAD clade</taxon>
        <taxon>Chloridoideae</taxon>
        <taxon>Eragrostideae</taxon>
        <taxon>Eragrostidinae</taxon>
        <taxon>Eragrostis</taxon>
    </lineage>
</organism>
<evidence type="ECO:0000313" key="4">
    <source>
        <dbReference type="Proteomes" id="UP000324897"/>
    </source>
</evidence>
<dbReference type="PANTHER" id="PTHR32133">
    <property type="entry name" value="OS07G0120400 PROTEIN"/>
    <property type="match status" value="1"/>
</dbReference>
<dbReference type="InterPro" id="IPR056594">
    <property type="entry name" value="AT5G49610-like_b-prop"/>
</dbReference>
<feature type="domain" description="F-box protein AT5G49610-like beta-propeller" evidence="2">
    <location>
        <begin position="825"/>
        <end position="1084"/>
    </location>
</feature>
<dbReference type="InterPro" id="IPR036047">
    <property type="entry name" value="F-box-like_dom_sf"/>
</dbReference>
<proteinExistence type="predicted"/>
<dbReference type="OrthoDB" id="618709at2759"/>
<feature type="domain" description="F-box" evidence="1">
    <location>
        <begin position="733"/>
        <end position="773"/>
    </location>
</feature>